<proteinExistence type="predicted"/>
<dbReference type="SUPFAM" id="SSF46626">
    <property type="entry name" value="Cytochrome c"/>
    <property type="match status" value="1"/>
</dbReference>
<evidence type="ECO:0000256" key="5">
    <source>
        <dbReference type="ARBA" id="ARBA00023004"/>
    </source>
</evidence>
<sequence>MKSIIIAGMTAAGMAIAANAMATDMPPLARKNNCVACHSVDKKIVGPAWMDVSKKYRNATTYTYKGTEYPLLEGLIMKVSRGGSGNWGSVPMPGNAPAVKDADIRELVQFVLSLAK</sequence>
<dbReference type="AlphaFoldDB" id="A0A1J5S2K7"/>
<dbReference type="InterPro" id="IPR002324">
    <property type="entry name" value="Cyt_c_ID"/>
</dbReference>
<reference evidence="7" key="1">
    <citation type="submission" date="2016-10" db="EMBL/GenBank/DDBJ databases">
        <title>Sequence of Gallionella enrichment culture.</title>
        <authorList>
            <person name="Poehlein A."/>
            <person name="Muehling M."/>
            <person name="Daniel R."/>
        </authorList>
    </citation>
    <scope>NUCLEOTIDE SEQUENCE</scope>
</reference>
<dbReference type="PRINTS" id="PR00606">
    <property type="entry name" value="CYTCHROMECID"/>
</dbReference>
<name>A0A1J5S2K7_9ZZZZ</name>
<keyword evidence="5" id="KW-0408">Iron</keyword>
<comment type="caution">
    <text evidence="7">The sequence shown here is derived from an EMBL/GenBank/DDBJ whole genome shotgun (WGS) entry which is preliminary data.</text>
</comment>
<dbReference type="EMBL" id="MLJW01000076">
    <property type="protein sequence ID" value="OIR02306.1"/>
    <property type="molecule type" value="Genomic_DNA"/>
</dbReference>
<keyword evidence="3" id="KW-0479">Metal-binding</keyword>
<evidence type="ECO:0000259" key="6">
    <source>
        <dbReference type="PROSITE" id="PS51007"/>
    </source>
</evidence>
<evidence type="ECO:0000256" key="1">
    <source>
        <dbReference type="ARBA" id="ARBA00022448"/>
    </source>
</evidence>
<dbReference type="InterPro" id="IPR036909">
    <property type="entry name" value="Cyt_c-like_dom_sf"/>
</dbReference>
<dbReference type="GO" id="GO:0005506">
    <property type="term" value="F:iron ion binding"/>
    <property type="evidence" value="ECO:0007669"/>
    <property type="project" value="InterPro"/>
</dbReference>
<evidence type="ECO:0000256" key="3">
    <source>
        <dbReference type="ARBA" id="ARBA00022723"/>
    </source>
</evidence>
<dbReference type="PROSITE" id="PS51007">
    <property type="entry name" value="CYTC"/>
    <property type="match status" value="1"/>
</dbReference>
<evidence type="ECO:0000256" key="4">
    <source>
        <dbReference type="ARBA" id="ARBA00022982"/>
    </source>
</evidence>
<accession>A0A1J5S2K7</accession>
<dbReference type="GO" id="GO:0009055">
    <property type="term" value="F:electron transfer activity"/>
    <property type="evidence" value="ECO:0007669"/>
    <property type="project" value="InterPro"/>
</dbReference>
<organism evidence="7">
    <name type="scientific">mine drainage metagenome</name>
    <dbReference type="NCBI Taxonomy" id="410659"/>
    <lineage>
        <taxon>unclassified sequences</taxon>
        <taxon>metagenomes</taxon>
        <taxon>ecological metagenomes</taxon>
    </lineage>
</organism>
<evidence type="ECO:0000313" key="7">
    <source>
        <dbReference type="EMBL" id="OIR02306.1"/>
    </source>
</evidence>
<protein>
    <submittedName>
        <fullName evidence="7">Cytochrome c-551</fullName>
    </submittedName>
</protein>
<dbReference type="Gene3D" id="1.10.760.10">
    <property type="entry name" value="Cytochrome c-like domain"/>
    <property type="match status" value="1"/>
</dbReference>
<gene>
    <name evidence="7" type="ORF">GALL_156780</name>
</gene>
<dbReference type="InterPro" id="IPR009056">
    <property type="entry name" value="Cyt_c-like_dom"/>
</dbReference>
<dbReference type="GO" id="GO:0020037">
    <property type="term" value="F:heme binding"/>
    <property type="evidence" value="ECO:0007669"/>
    <property type="project" value="InterPro"/>
</dbReference>
<feature type="domain" description="Cytochrome c" evidence="6">
    <location>
        <begin position="8"/>
        <end position="115"/>
    </location>
</feature>
<keyword evidence="4" id="KW-0249">Electron transport</keyword>
<keyword evidence="2" id="KW-0349">Heme</keyword>
<evidence type="ECO:0000256" key="2">
    <source>
        <dbReference type="ARBA" id="ARBA00022617"/>
    </source>
</evidence>
<dbReference type="Pfam" id="PF00034">
    <property type="entry name" value="Cytochrom_C"/>
    <property type="match status" value="1"/>
</dbReference>
<keyword evidence="1" id="KW-0813">Transport</keyword>